<dbReference type="PANTHER" id="PTHR43649">
    <property type="entry name" value="ARABINOSE-BINDING PROTEIN-RELATED"/>
    <property type="match status" value="1"/>
</dbReference>
<keyword evidence="3" id="KW-1185">Reference proteome</keyword>
<name>A0ABS8G0L5_9FIRM</name>
<feature type="signal peptide" evidence="1">
    <location>
        <begin position="1"/>
        <end position="31"/>
    </location>
</feature>
<dbReference type="EMBL" id="JAJEQX010000035">
    <property type="protein sequence ID" value="MCC2255786.1"/>
    <property type="molecule type" value="Genomic_DNA"/>
</dbReference>
<dbReference type="RefSeq" id="WP_227708769.1">
    <property type="nucleotide sequence ID" value="NZ_JAJEQX010000035.1"/>
</dbReference>
<reference evidence="2 3" key="1">
    <citation type="submission" date="2021-10" db="EMBL/GenBank/DDBJ databases">
        <title>Anaerobic single-cell dispensing facilitates the cultivation of human gut bacteria.</title>
        <authorList>
            <person name="Afrizal A."/>
        </authorList>
    </citation>
    <scope>NUCLEOTIDE SEQUENCE [LARGE SCALE GENOMIC DNA]</scope>
    <source>
        <strain evidence="2 3">CLA-AA-H200</strain>
    </source>
</reference>
<dbReference type="Proteomes" id="UP001198151">
    <property type="component" value="Unassembled WGS sequence"/>
</dbReference>
<dbReference type="Pfam" id="PF01547">
    <property type="entry name" value="SBP_bac_1"/>
    <property type="match status" value="1"/>
</dbReference>
<accession>A0ABS8G0L5</accession>
<dbReference type="PROSITE" id="PS51257">
    <property type="entry name" value="PROKAR_LIPOPROTEIN"/>
    <property type="match status" value="1"/>
</dbReference>
<comment type="caution">
    <text evidence="2">The sequence shown here is derived from an EMBL/GenBank/DDBJ whole genome shotgun (WGS) entry which is preliminary data.</text>
</comment>
<evidence type="ECO:0000313" key="2">
    <source>
        <dbReference type="EMBL" id="MCC2255786.1"/>
    </source>
</evidence>
<gene>
    <name evidence="2" type="ORF">LKD70_15430</name>
</gene>
<organism evidence="2 3">
    <name type="scientific">Ruminococcus turbiniformis</name>
    <dbReference type="NCBI Taxonomy" id="2881258"/>
    <lineage>
        <taxon>Bacteria</taxon>
        <taxon>Bacillati</taxon>
        <taxon>Bacillota</taxon>
        <taxon>Clostridia</taxon>
        <taxon>Eubacteriales</taxon>
        <taxon>Oscillospiraceae</taxon>
        <taxon>Ruminococcus</taxon>
    </lineage>
</organism>
<evidence type="ECO:0000256" key="1">
    <source>
        <dbReference type="SAM" id="SignalP"/>
    </source>
</evidence>
<feature type="chain" id="PRO_5047528108" evidence="1">
    <location>
        <begin position="32"/>
        <end position="460"/>
    </location>
</feature>
<dbReference type="SUPFAM" id="SSF53850">
    <property type="entry name" value="Periplasmic binding protein-like II"/>
    <property type="match status" value="1"/>
</dbReference>
<proteinExistence type="predicted"/>
<evidence type="ECO:0000313" key="3">
    <source>
        <dbReference type="Proteomes" id="UP001198151"/>
    </source>
</evidence>
<protein>
    <submittedName>
        <fullName evidence="2">ABC transporter substrate-binding protein</fullName>
    </submittedName>
</protein>
<sequence>MGTKRTKFLNSMSIKRTGICALLALAAAGMAACGTDKVEAGVLSETPAGEEEKADLSIFYSGENTVWISAMEELCEAFSNRYPQYTLQVEYSTGESYTEELKAKEATDEFPDVFEIEDPYMFETAGKLGEIDPSIAELTEQPITVNGKICALPFYGTSYGIIYNKVIFKQYNLSVPETYDDFIALCDELLSLGITPLALGGSEESASEGWINYFFLTDVEKNNPEWIDRRLNSEVSFRDADMLGALEHFQDLMTGKYILEDSVNMGDTQIISYMINQEVAMYYGTPAMLAKIWESYPRAMDSDKTPLGEELEDDTVRIRPGWFYLPDSDGNSVVIENTGSIWAVSDECMADSNKKKAAEAFLKFCYEKDNYRKVLQAMYGMPVTKSAVLYAAPAVQQGVLTDYRYADRSEEFLGNLETPENFRIEMTDIINSLASNTIEVNTAARLLDESWNKATEEQKE</sequence>
<keyword evidence="1" id="KW-0732">Signal</keyword>
<dbReference type="PANTHER" id="PTHR43649:SF12">
    <property type="entry name" value="DIACETYLCHITOBIOSE BINDING PROTEIN DASA"/>
    <property type="match status" value="1"/>
</dbReference>
<dbReference type="InterPro" id="IPR006059">
    <property type="entry name" value="SBP"/>
</dbReference>
<dbReference type="InterPro" id="IPR050490">
    <property type="entry name" value="Bact_solute-bd_prot1"/>
</dbReference>
<dbReference type="Gene3D" id="3.40.190.10">
    <property type="entry name" value="Periplasmic binding protein-like II"/>
    <property type="match status" value="2"/>
</dbReference>